<dbReference type="EMBL" id="JACMRX010000001">
    <property type="protein sequence ID" value="KAF7998270.1"/>
    <property type="molecule type" value="Genomic_DNA"/>
</dbReference>
<protein>
    <recommendedName>
        <fullName evidence="1">Peptidase M16C associated domain-containing protein</fullName>
    </recommendedName>
</protein>
<comment type="caution">
    <text evidence="2">The sequence shown here is derived from an EMBL/GenBank/DDBJ whole genome shotgun (WGS) entry which is preliminary data.</text>
</comment>
<dbReference type="AlphaFoldDB" id="A0A835CZ43"/>
<evidence type="ECO:0000313" key="2">
    <source>
        <dbReference type="EMBL" id="KAF7998270.1"/>
    </source>
</evidence>
<accession>A0A835CZ43</accession>
<dbReference type="PANTHER" id="PTHR43016:SF16">
    <property type="entry name" value="METALLOPROTEASE, PUTATIVE (AFU_ORTHOLOGUE AFUA_4G07610)-RELATED"/>
    <property type="match status" value="1"/>
</dbReference>
<dbReference type="InterPro" id="IPR013578">
    <property type="entry name" value="Peptidase_M16C_assoc"/>
</dbReference>
<proteinExistence type="predicted"/>
<feature type="domain" description="Peptidase M16C associated" evidence="1">
    <location>
        <begin position="464"/>
        <end position="725"/>
    </location>
</feature>
<name>A0A835CZ43_APHGI</name>
<dbReference type="Gene3D" id="3.30.830.10">
    <property type="entry name" value="Metalloenzyme, LuxS/M16 peptidase-like"/>
    <property type="match status" value="4"/>
</dbReference>
<dbReference type="SUPFAM" id="SSF63411">
    <property type="entry name" value="LuxS/MPP-like metallohydrolase"/>
    <property type="match status" value="4"/>
</dbReference>
<organism evidence="2 3">
    <name type="scientific">Aphidius gifuensis</name>
    <name type="common">Parasitoid wasp</name>
    <dbReference type="NCBI Taxonomy" id="684658"/>
    <lineage>
        <taxon>Eukaryota</taxon>
        <taxon>Metazoa</taxon>
        <taxon>Ecdysozoa</taxon>
        <taxon>Arthropoda</taxon>
        <taxon>Hexapoda</taxon>
        <taxon>Insecta</taxon>
        <taxon>Pterygota</taxon>
        <taxon>Neoptera</taxon>
        <taxon>Endopterygota</taxon>
        <taxon>Hymenoptera</taxon>
        <taxon>Apocrita</taxon>
        <taxon>Ichneumonoidea</taxon>
        <taxon>Braconidae</taxon>
        <taxon>Aphidiinae</taxon>
        <taxon>Aphidius</taxon>
    </lineage>
</organism>
<dbReference type="InterPro" id="IPR011249">
    <property type="entry name" value="Metalloenz_LuxS/M16"/>
</dbReference>
<dbReference type="Pfam" id="PF08367">
    <property type="entry name" value="M16C_assoc"/>
    <property type="match status" value="1"/>
</dbReference>
<sequence>MAPVDNSPTSNMGDFELITSTKSNDTIPVHKYKSTKTGITVVIAEVDGPVVGGYFCIPTETFDNDGLPHTLEHLIFLGSEEFPYKGVLDLLGNRCLASGTNAWTDTDHTNYTMTTVGSEGFLSLMPIYLDHILFPILSDAGFLTEVHHINGDGEDAGVVYCEMQNRENGGEELALKELIRILYPGKCGYKSCTGGIMENLRESTSNEKVRAYHRDYYRPENLTIIITGKVQHAEVFKSLRSLEDKILKKGNRGKFERPWQSPVPEFKEEIESNILYPCDDEDNGLIRVGWRGPSGVSELYDLTGCSLLLKYLTDNSVSPLKKEFVEIDDPFACNVDFGLVENSVSLLYLVFSGVPIPKISSVKKYLIDVLNDIYNNENGIDMKRMSIVIHRHQLETLSNLENMPHDSIAFMLIGDALYGRNNKDLEQRLNLINDLKKLAKEPLSYWKNLLKRYLLDAPCGIVNAKPSIEKQKEIEASEKKRISERKEKLGKSGLEKAELELQNAIAQNEIEIPEELLTCVPVPGTDTINFHNVRSFFTGNEEQHSRFDVNKLPLYTCLDHVNTNFVYIFVVMDTSSLSKNLRPYLPLILEAIGECPIERDGKLIPYEDIVAEIESDTIAVGTKTGFDNTSRYSCGIFSHNITLILQIEMSKYNKGIQWIKELLYDTKFTVERLKIISQKMINEITQLKKQGNGIVKSLMKGLMYDKDSNHFNASPLRQQQFLTELIERLSTDDGQKQILNDVEEIRKILTDGKNIMCHIASNVDKLSNQVTDLYTPWDILKIGNIEKKMLEVIPDWKLLKPYNEIKIKGSVLGLGCVDSAYSLQCAPCINDYKHQDLPTLLVCLQYLTQLEGPMWKQVRGQGLSYSYKIFASPNEGLIYLTFFGATNIVGAYKETKKIIDSHLKEKNWEKILYETAKASLIFQIVDREASVGDVVSQSILSYFKNVSHDYNRQMVQKVHSVDINDLDRVANKYLKPLFDPEQCKASIVCHPSKVTEVSDAFKSYSQNLEVYTSLESSYLNDW</sequence>
<dbReference type="InterPro" id="IPR011765">
    <property type="entry name" value="Pept_M16_N"/>
</dbReference>
<dbReference type="Pfam" id="PF00675">
    <property type="entry name" value="Peptidase_M16"/>
    <property type="match status" value="1"/>
</dbReference>
<dbReference type="InterPro" id="IPR007863">
    <property type="entry name" value="Peptidase_M16_C"/>
</dbReference>
<dbReference type="FunFam" id="3.30.830.10:FF:000031">
    <property type="entry name" value="Putative zinc metalloprotease"/>
    <property type="match status" value="1"/>
</dbReference>
<dbReference type="Proteomes" id="UP000639338">
    <property type="component" value="Unassembled WGS sequence"/>
</dbReference>
<dbReference type="PANTHER" id="PTHR43016">
    <property type="entry name" value="PRESEQUENCE PROTEASE"/>
    <property type="match status" value="1"/>
</dbReference>
<gene>
    <name evidence="2" type="ORF">HCN44_009668</name>
</gene>
<dbReference type="OrthoDB" id="4953at2759"/>
<evidence type="ECO:0000313" key="3">
    <source>
        <dbReference type="Proteomes" id="UP000639338"/>
    </source>
</evidence>
<reference evidence="2 3" key="1">
    <citation type="submission" date="2020-08" db="EMBL/GenBank/DDBJ databases">
        <title>Aphidius gifuensis genome sequencing and assembly.</title>
        <authorList>
            <person name="Du Z."/>
        </authorList>
    </citation>
    <scope>NUCLEOTIDE SEQUENCE [LARGE SCALE GENOMIC DNA]</scope>
    <source>
        <strain evidence="2">YNYX2018</strain>
        <tissue evidence="2">Adults</tissue>
    </source>
</reference>
<dbReference type="Pfam" id="PF05193">
    <property type="entry name" value="Peptidase_M16_C"/>
    <property type="match status" value="1"/>
</dbReference>
<keyword evidence="3" id="KW-1185">Reference proteome</keyword>
<dbReference type="FunFam" id="3.30.830.10:FF:000015">
    <property type="entry name" value="Putative zinc metalloprotease"/>
    <property type="match status" value="1"/>
</dbReference>
<dbReference type="GO" id="GO:0046872">
    <property type="term" value="F:metal ion binding"/>
    <property type="evidence" value="ECO:0007669"/>
    <property type="project" value="InterPro"/>
</dbReference>
<dbReference type="SMART" id="SM01264">
    <property type="entry name" value="M16C_associated"/>
    <property type="match status" value="1"/>
</dbReference>
<evidence type="ECO:0000259" key="1">
    <source>
        <dbReference type="SMART" id="SM01264"/>
    </source>
</evidence>
<dbReference type="GO" id="GO:0006508">
    <property type="term" value="P:proteolysis"/>
    <property type="evidence" value="ECO:0007669"/>
    <property type="project" value="InterPro"/>
</dbReference>